<dbReference type="SUPFAM" id="SSF53686">
    <property type="entry name" value="Tryptophan synthase beta subunit-like PLP-dependent enzymes"/>
    <property type="match status" value="1"/>
</dbReference>
<dbReference type="PIRSF" id="PIRSF006278">
    <property type="entry name" value="ACCD_DCysDesulf"/>
    <property type="match status" value="1"/>
</dbReference>
<dbReference type="GO" id="GO:0019148">
    <property type="term" value="F:D-cysteine desulfhydrase activity"/>
    <property type="evidence" value="ECO:0007669"/>
    <property type="project" value="TreeGrafter"/>
</dbReference>
<keyword evidence="7" id="KW-1185">Reference proteome</keyword>
<evidence type="ECO:0000256" key="4">
    <source>
        <dbReference type="PIRSR" id="PIRSR006278-1"/>
    </source>
</evidence>
<dbReference type="Gene3D" id="3.40.50.1100">
    <property type="match status" value="2"/>
</dbReference>
<dbReference type="PANTHER" id="PTHR43780:SF2">
    <property type="entry name" value="1-AMINOCYCLOPROPANE-1-CARBOXYLATE DEAMINASE-RELATED"/>
    <property type="match status" value="1"/>
</dbReference>
<protein>
    <recommendedName>
        <fullName evidence="8">1-aminocyclopropane-1-carboxylate deaminase</fullName>
    </recommendedName>
</protein>
<proteinExistence type="inferred from homology"/>
<dbReference type="AlphaFoldDB" id="A0AAV9IYJ7"/>
<evidence type="ECO:0000313" key="7">
    <source>
        <dbReference type="Proteomes" id="UP001301350"/>
    </source>
</evidence>
<keyword evidence="3 5" id="KW-0663">Pyridoxal phosphate</keyword>
<evidence type="ECO:0000313" key="6">
    <source>
        <dbReference type="EMBL" id="KAK4537188.1"/>
    </source>
</evidence>
<feature type="modified residue" description="N6-(pyridoxal phosphate)lysine" evidence="5">
    <location>
        <position position="46"/>
    </location>
</feature>
<comment type="similarity">
    <text evidence="2">Belongs to the ACC deaminase/D-cysteine desulfhydrase family.</text>
</comment>
<dbReference type="EMBL" id="JANCYW010000011">
    <property type="protein sequence ID" value="KAK4537188.1"/>
    <property type="molecule type" value="Genomic_DNA"/>
</dbReference>
<dbReference type="InterPro" id="IPR027278">
    <property type="entry name" value="ACCD_DCysDesulf"/>
</dbReference>
<accession>A0AAV9IYJ7</accession>
<gene>
    <name evidence="6" type="ORF">CDCA_CDCA11G3213</name>
</gene>
<dbReference type="InterPro" id="IPR036052">
    <property type="entry name" value="TrpB-like_PALP_sf"/>
</dbReference>
<dbReference type="PANTHER" id="PTHR43780">
    <property type="entry name" value="1-AMINOCYCLOPROPANE-1-CARBOXYLATE DEAMINASE-RELATED"/>
    <property type="match status" value="1"/>
</dbReference>
<comment type="cofactor">
    <cofactor evidence="1">
        <name>pyridoxal 5'-phosphate</name>
        <dbReference type="ChEBI" id="CHEBI:597326"/>
    </cofactor>
</comment>
<evidence type="ECO:0000256" key="2">
    <source>
        <dbReference type="ARBA" id="ARBA00008639"/>
    </source>
</evidence>
<evidence type="ECO:0000256" key="5">
    <source>
        <dbReference type="PIRSR" id="PIRSR006278-2"/>
    </source>
</evidence>
<evidence type="ECO:0000256" key="3">
    <source>
        <dbReference type="ARBA" id="ARBA00022898"/>
    </source>
</evidence>
<dbReference type="Proteomes" id="UP001301350">
    <property type="component" value="Unassembled WGS sequence"/>
</dbReference>
<evidence type="ECO:0008006" key="8">
    <source>
        <dbReference type="Google" id="ProtNLM"/>
    </source>
</evidence>
<sequence length="333" mass="36972">MFIQLIHVPGDCFSPWVERVVTLHVYRDDATCLGAGTDGLRVRGNKARKLHTLWTQRDWVEAYRGGGIVSHGGAQSNAMLALAVMAGALQVPFEYIAAGAPRWLRASPNGNYRRAVQLGVRFRHVSRGVAYREAVQGARRDGDARRRLYIPQGCASPLAASGLQQLALALENAASDRYQAVCVPAGTGTTAFYLRQYLSDRWQVLTVPCVGDAAHLDEQMRSLAQAHRSSETQPARWPTVLPPPEPRLPFAALDERDWRLWQCLPPFFDLVYAPRTLRALVHHFQADAAALARVLYVATGGTEGNETQRRRYMRRGYPMGWKTDVAPEGIPAC</sequence>
<organism evidence="6 7">
    <name type="scientific">Cyanidium caldarium</name>
    <name type="common">Red alga</name>
    <dbReference type="NCBI Taxonomy" id="2771"/>
    <lineage>
        <taxon>Eukaryota</taxon>
        <taxon>Rhodophyta</taxon>
        <taxon>Bangiophyceae</taxon>
        <taxon>Cyanidiales</taxon>
        <taxon>Cyanidiaceae</taxon>
        <taxon>Cyanidium</taxon>
    </lineage>
</organism>
<reference evidence="6 7" key="1">
    <citation type="submission" date="2022-07" db="EMBL/GenBank/DDBJ databases">
        <title>Genome-wide signatures of adaptation to extreme environments.</title>
        <authorList>
            <person name="Cho C.H."/>
            <person name="Yoon H.S."/>
        </authorList>
    </citation>
    <scope>NUCLEOTIDE SEQUENCE [LARGE SCALE GENOMIC DNA]</scope>
    <source>
        <strain evidence="6 7">DBV 063 E5</strain>
    </source>
</reference>
<evidence type="ECO:0000256" key="1">
    <source>
        <dbReference type="ARBA" id="ARBA00001933"/>
    </source>
</evidence>
<comment type="caution">
    <text evidence="6">The sequence shown here is derived from an EMBL/GenBank/DDBJ whole genome shotgun (WGS) entry which is preliminary data.</text>
</comment>
<name>A0AAV9IYJ7_CYACA</name>
<feature type="active site" description="Nucleophile" evidence="4">
    <location>
        <position position="76"/>
    </location>
</feature>